<dbReference type="GO" id="GO:0016787">
    <property type="term" value="F:hydrolase activity"/>
    <property type="evidence" value="ECO:0007669"/>
    <property type="project" value="UniProtKB-KW"/>
</dbReference>
<comment type="cofactor">
    <cofactor evidence="4">
        <name>Mg(2+)</name>
        <dbReference type="ChEBI" id="CHEBI:18420"/>
    </cofactor>
</comment>
<comment type="similarity">
    <text evidence="7">Belongs to the SMP-30/CGR1 family.</text>
</comment>
<comment type="cofactor">
    <cofactor evidence="2">
        <name>Ca(2+)</name>
        <dbReference type="ChEBI" id="CHEBI:29108"/>
    </cofactor>
</comment>
<evidence type="ECO:0000256" key="14">
    <source>
        <dbReference type="ARBA" id="ARBA00032464"/>
    </source>
</evidence>
<dbReference type="EC" id="3.1.1.17" evidence="8"/>
<comment type="subcellular location">
    <subcellularLocation>
        <location evidence="6">Cytoplasm</location>
    </subcellularLocation>
</comment>
<dbReference type="InterPro" id="IPR008367">
    <property type="entry name" value="Regucalcin"/>
</dbReference>
<dbReference type="Pfam" id="PF08450">
    <property type="entry name" value="SGL"/>
    <property type="match status" value="1"/>
</dbReference>
<evidence type="ECO:0000313" key="17">
    <source>
        <dbReference type="Proteomes" id="UP001596989"/>
    </source>
</evidence>
<evidence type="ECO:0000256" key="10">
    <source>
        <dbReference type="ARBA" id="ARBA00022490"/>
    </source>
</evidence>
<evidence type="ECO:0000256" key="2">
    <source>
        <dbReference type="ARBA" id="ARBA00001913"/>
    </source>
</evidence>
<organism evidence="16 17">
    <name type="scientific">Paenibacillus chungangensis</name>
    <dbReference type="NCBI Taxonomy" id="696535"/>
    <lineage>
        <taxon>Bacteria</taxon>
        <taxon>Bacillati</taxon>
        <taxon>Bacillota</taxon>
        <taxon>Bacilli</taxon>
        <taxon>Bacillales</taxon>
        <taxon>Paenibacillaceae</taxon>
        <taxon>Paenibacillus</taxon>
    </lineage>
</organism>
<dbReference type="PRINTS" id="PR01790">
    <property type="entry name" value="SMP30FAMILY"/>
</dbReference>
<dbReference type="Proteomes" id="UP001596989">
    <property type="component" value="Unassembled WGS sequence"/>
</dbReference>
<evidence type="ECO:0000313" key="16">
    <source>
        <dbReference type="EMBL" id="MFD0960833.1"/>
    </source>
</evidence>
<dbReference type="InterPro" id="IPR011042">
    <property type="entry name" value="6-blade_b-propeller_TolB-like"/>
</dbReference>
<dbReference type="RefSeq" id="WP_377565663.1">
    <property type="nucleotide sequence ID" value="NZ_JBHTJZ010000024.1"/>
</dbReference>
<comment type="cofactor">
    <cofactor evidence="3">
        <name>Mn(2+)</name>
        <dbReference type="ChEBI" id="CHEBI:29035"/>
    </cofactor>
</comment>
<dbReference type="PANTHER" id="PTHR10907">
    <property type="entry name" value="REGUCALCIN"/>
    <property type="match status" value="1"/>
</dbReference>
<keyword evidence="17" id="KW-1185">Reference proteome</keyword>
<comment type="catalytic activity">
    <reaction evidence="1">
        <text>D-glucono-1,5-lactone + H2O = D-gluconate + H(+)</text>
        <dbReference type="Rhea" id="RHEA:10440"/>
        <dbReference type="ChEBI" id="CHEBI:15377"/>
        <dbReference type="ChEBI" id="CHEBI:15378"/>
        <dbReference type="ChEBI" id="CHEBI:16217"/>
        <dbReference type="ChEBI" id="CHEBI:18391"/>
        <dbReference type="EC" id="3.1.1.17"/>
    </reaction>
</comment>
<dbReference type="EMBL" id="JBHTJZ010000024">
    <property type="protein sequence ID" value="MFD0960833.1"/>
    <property type="molecule type" value="Genomic_DNA"/>
</dbReference>
<evidence type="ECO:0000256" key="8">
    <source>
        <dbReference type="ARBA" id="ARBA00013227"/>
    </source>
</evidence>
<gene>
    <name evidence="16" type="ORF">ACFQ2I_15690</name>
</gene>
<evidence type="ECO:0000256" key="12">
    <source>
        <dbReference type="ARBA" id="ARBA00022801"/>
    </source>
</evidence>
<dbReference type="InterPro" id="IPR013658">
    <property type="entry name" value="SGL"/>
</dbReference>
<comment type="caution">
    <text evidence="16">The sequence shown here is derived from an EMBL/GenBank/DDBJ whole genome shotgun (WGS) entry which is preliminary data.</text>
</comment>
<dbReference type="PANTHER" id="PTHR10907:SF47">
    <property type="entry name" value="REGUCALCIN"/>
    <property type="match status" value="1"/>
</dbReference>
<sequence>MSSKLELIIDAGAMLGEGPCWDKRQGLLYWVDIIGECIHVYNPHDGSDRAIPVGMMPGAVVLRESGGLVMAAGRGLYGLDAERGEPKEIAILQDEPAGNRFNDGKCDPAGRFWAGTMPMGESAPTGSLYCLDTEHSVARHAEAIYCSNGLAWSADHATMYYIDSPTKKVVAYEYDKQAGTIANPRTVVVIPEGEGVPDGMTIDDEGMLWIAQWDGWKVSRWNPADGTKIGEIAVPASQVTSCTFGGDRMDELYITTARVGLDEAALVEQPHAGGLFRIKLGVIGTESYLYKG</sequence>
<keyword evidence="12 16" id="KW-0378">Hydrolase</keyword>
<keyword evidence="13" id="KW-0106">Calcium</keyword>
<protein>
    <recommendedName>
        <fullName evidence="9">Regucalcin</fullName>
        <ecNumber evidence="8">3.1.1.17</ecNumber>
    </recommendedName>
    <alternativeName>
        <fullName evidence="14">Gluconolactonase</fullName>
    </alternativeName>
</protein>
<comment type="cofactor">
    <cofactor evidence="5">
        <name>Zn(2+)</name>
        <dbReference type="ChEBI" id="CHEBI:29105"/>
    </cofactor>
</comment>
<dbReference type="PRINTS" id="PR01791">
    <property type="entry name" value="REGUCALCIN"/>
</dbReference>
<evidence type="ECO:0000256" key="4">
    <source>
        <dbReference type="ARBA" id="ARBA00001946"/>
    </source>
</evidence>
<evidence type="ECO:0000256" key="6">
    <source>
        <dbReference type="ARBA" id="ARBA00004496"/>
    </source>
</evidence>
<keyword evidence="11" id="KW-0479">Metal-binding</keyword>
<dbReference type="InterPro" id="IPR005511">
    <property type="entry name" value="SMP-30"/>
</dbReference>
<evidence type="ECO:0000256" key="3">
    <source>
        <dbReference type="ARBA" id="ARBA00001936"/>
    </source>
</evidence>
<reference evidence="17" key="1">
    <citation type="journal article" date="2019" name="Int. J. Syst. Evol. Microbiol.">
        <title>The Global Catalogue of Microorganisms (GCM) 10K type strain sequencing project: providing services to taxonomists for standard genome sequencing and annotation.</title>
        <authorList>
            <consortium name="The Broad Institute Genomics Platform"/>
            <consortium name="The Broad Institute Genome Sequencing Center for Infectious Disease"/>
            <person name="Wu L."/>
            <person name="Ma J."/>
        </authorList>
    </citation>
    <scope>NUCLEOTIDE SEQUENCE [LARGE SCALE GENOMIC DNA]</scope>
    <source>
        <strain evidence="17">CCUG 59129</strain>
    </source>
</reference>
<evidence type="ECO:0000256" key="13">
    <source>
        <dbReference type="ARBA" id="ARBA00022837"/>
    </source>
</evidence>
<dbReference type="SUPFAM" id="SSF63829">
    <property type="entry name" value="Calcium-dependent phosphotriesterase"/>
    <property type="match status" value="1"/>
</dbReference>
<name>A0ABW3HTH0_9BACL</name>
<accession>A0ABW3HTH0</accession>
<evidence type="ECO:0000256" key="11">
    <source>
        <dbReference type="ARBA" id="ARBA00022723"/>
    </source>
</evidence>
<dbReference type="Gene3D" id="2.120.10.30">
    <property type="entry name" value="TolB, C-terminal domain"/>
    <property type="match status" value="1"/>
</dbReference>
<evidence type="ECO:0000256" key="5">
    <source>
        <dbReference type="ARBA" id="ARBA00001947"/>
    </source>
</evidence>
<evidence type="ECO:0000256" key="7">
    <source>
        <dbReference type="ARBA" id="ARBA00008853"/>
    </source>
</evidence>
<proteinExistence type="inferred from homology"/>
<evidence type="ECO:0000259" key="15">
    <source>
        <dbReference type="Pfam" id="PF08450"/>
    </source>
</evidence>
<feature type="domain" description="SMP-30/Gluconolactonase/LRE-like region" evidence="15">
    <location>
        <begin position="15"/>
        <end position="258"/>
    </location>
</feature>
<evidence type="ECO:0000256" key="1">
    <source>
        <dbReference type="ARBA" id="ARBA00001589"/>
    </source>
</evidence>
<evidence type="ECO:0000256" key="9">
    <source>
        <dbReference type="ARBA" id="ARBA00016808"/>
    </source>
</evidence>
<keyword evidence="10" id="KW-0963">Cytoplasm</keyword>